<accession>R4Z6L2</accession>
<evidence type="ECO:0000313" key="3">
    <source>
        <dbReference type="Proteomes" id="UP000018291"/>
    </source>
</evidence>
<evidence type="ECO:0000256" key="1">
    <source>
        <dbReference type="SAM" id="MobiDB-lite"/>
    </source>
</evidence>
<feature type="region of interest" description="Disordered" evidence="1">
    <location>
        <begin position="49"/>
        <end position="97"/>
    </location>
</feature>
<keyword evidence="3" id="KW-1185">Reference proteome</keyword>
<dbReference type="Proteomes" id="UP000018291">
    <property type="component" value="Unassembled WGS sequence"/>
</dbReference>
<dbReference type="AlphaFoldDB" id="R4Z6L2"/>
<proteinExistence type="predicted"/>
<sequence>MGVGGYTADVTVSVAWYPPFGQSLRWRNRHPAVSNKLSSGLAGTAINRLRERSQPGSHHRSMIHSQRPQPVPRPDGSLRIPEHRLRRSRSRRTTSPS</sequence>
<reference evidence="2 3" key="1">
    <citation type="journal article" date="2013" name="ISME J.">
        <title>Metabolic model for the filamentous 'Candidatus Microthrix parvicella' based on genomic and metagenomic analyses.</title>
        <authorList>
            <person name="Jon McIlroy S."/>
            <person name="Kristiansen R."/>
            <person name="Albertsen M."/>
            <person name="Michael Karst S."/>
            <person name="Rossetti S."/>
            <person name="Lund Nielsen J."/>
            <person name="Tandoi V."/>
            <person name="James Seviour R."/>
            <person name="Nielsen P.H."/>
        </authorList>
    </citation>
    <scope>NUCLEOTIDE SEQUENCE [LARGE SCALE GENOMIC DNA]</scope>
    <source>
        <strain evidence="2 3">RN1</strain>
    </source>
</reference>
<dbReference type="EMBL" id="CANL01000067">
    <property type="protein sequence ID" value="CCM65416.1"/>
    <property type="molecule type" value="Genomic_DNA"/>
</dbReference>
<dbReference type="HOGENOM" id="CLU_2341554_0_0_11"/>
<feature type="compositionally biased region" description="Basic residues" evidence="1">
    <location>
        <begin position="84"/>
        <end position="97"/>
    </location>
</feature>
<comment type="caution">
    <text evidence="2">The sequence shown here is derived from an EMBL/GenBank/DDBJ whole genome shotgun (WGS) entry which is preliminary data.</text>
</comment>
<protein>
    <submittedName>
        <fullName evidence="2">Uncharacterized protein</fullName>
    </submittedName>
</protein>
<gene>
    <name evidence="2" type="ORF">BN381_70115</name>
</gene>
<evidence type="ECO:0000313" key="2">
    <source>
        <dbReference type="EMBL" id="CCM65416.1"/>
    </source>
</evidence>
<name>R4Z6L2_9ACTN</name>
<organism evidence="2 3">
    <name type="scientific">Candidatus Neomicrothrix parvicella RN1</name>
    <dbReference type="NCBI Taxonomy" id="1229780"/>
    <lineage>
        <taxon>Bacteria</taxon>
        <taxon>Bacillati</taxon>
        <taxon>Actinomycetota</taxon>
        <taxon>Acidimicrobiia</taxon>
        <taxon>Acidimicrobiales</taxon>
        <taxon>Microthrixaceae</taxon>
        <taxon>Candidatus Neomicrothrix</taxon>
    </lineage>
</organism>